<gene>
    <name evidence="12" type="ORF">M8C21_024793</name>
</gene>
<dbReference type="InterPro" id="IPR003245">
    <property type="entry name" value="Phytocyanin_dom"/>
</dbReference>
<proteinExistence type="inferred from homology"/>
<dbReference type="Pfam" id="PF02298">
    <property type="entry name" value="Cu_bind_like"/>
    <property type="match status" value="1"/>
</dbReference>
<evidence type="ECO:0000256" key="5">
    <source>
        <dbReference type="ARBA" id="ARBA00023157"/>
    </source>
</evidence>
<accession>A0AAD5GPN6</accession>
<keyword evidence="4" id="KW-0472">Membrane</keyword>
<name>A0AAD5GPN6_AMBAR</name>
<evidence type="ECO:0000256" key="6">
    <source>
        <dbReference type="ARBA" id="ARBA00023180"/>
    </source>
</evidence>
<dbReference type="Proteomes" id="UP001206925">
    <property type="component" value="Unassembled WGS sequence"/>
</dbReference>
<evidence type="ECO:0000256" key="2">
    <source>
        <dbReference type="ARBA" id="ARBA00022622"/>
    </source>
</evidence>
<organism evidence="12 13">
    <name type="scientific">Ambrosia artemisiifolia</name>
    <name type="common">Common ragweed</name>
    <dbReference type="NCBI Taxonomy" id="4212"/>
    <lineage>
        <taxon>Eukaryota</taxon>
        <taxon>Viridiplantae</taxon>
        <taxon>Streptophyta</taxon>
        <taxon>Embryophyta</taxon>
        <taxon>Tracheophyta</taxon>
        <taxon>Spermatophyta</taxon>
        <taxon>Magnoliopsida</taxon>
        <taxon>eudicotyledons</taxon>
        <taxon>Gunneridae</taxon>
        <taxon>Pentapetalae</taxon>
        <taxon>asterids</taxon>
        <taxon>campanulids</taxon>
        <taxon>Asterales</taxon>
        <taxon>Asteraceae</taxon>
        <taxon>Asteroideae</taxon>
        <taxon>Heliantheae alliance</taxon>
        <taxon>Heliantheae</taxon>
        <taxon>Ambrosia</taxon>
    </lineage>
</organism>
<keyword evidence="2" id="KW-0336">GPI-anchor</keyword>
<reference evidence="12" key="1">
    <citation type="submission" date="2022-06" db="EMBL/GenBank/DDBJ databases">
        <title>Uncovering the hologenomic basis of an extraordinary plant invasion.</title>
        <authorList>
            <person name="Bieker V.C."/>
            <person name="Martin M.D."/>
            <person name="Gilbert T."/>
            <person name="Hodgins K."/>
            <person name="Battlay P."/>
            <person name="Petersen B."/>
            <person name="Wilson J."/>
        </authorList>
    </citation>
    <scope>NUCLEOTIDE SEQUENCE</scope>
    <source>
        <strain evidence="12">AA19_3_7</strain>
        <tissue evidence="12">Leaf</tissue>
    </source>
</reference>
<comment type="similarity">
    <text evidence="8">Belongs to the early nodulin-like (ENODL) family.</text>
</comment>
<feature type="region of interest" description="Disordered" evidence="9">
    <location>
        <begin position="152"/>
        <end position="176"/>
    </location>
</feature>
<evidence type="ECO:0000313" key="13">
    <source>
        <dbReference type="Proteomes" id="UP001206925"/>
    </source>
</evidence>
<evidence type="ECO:0000256" key="8">
    <source>
        <dbReference type="ARBA" id="ARBA00035011"/>
    </source>
</evidence>
<keyword evidence="6" id="KW-0325">Glycoprotein</keyword>
<keyword evidence="5" id="KW-1015">Disulfide bond</keyword>
<dbReference type="SUPFAM" id="SSF49503">
    <property type="entry name" value="Cupredoxins"/>
    <property type="match status" value="1"/>
</dbReference>
<comment type="caution">
    <text evidence="12">The sequence shown here is derived from an EMBL/GenBank/DDBJ whole genome shotgun (WGS) entry which is preliminary data.</text>
</comment>
<dbReference type="Gene3D" id="2.60.40.420">
    <property type="entry name" value="Cupredoxins - blue copper proteins"/>
    <property type="match status" value="1"/>
</dbReference>
<dbReference type="InterPro" id="IPR008972">
    <property type="entry name" value="Cupredoxin"/>
</dbReference>
<feature type="chain" id="PRO_5042236889" description="Phytocyanin domain-containing protein" evidence="10">
    <location>
        <begin position="26"/>
        <end position="198"/>
    </location>
</feature>
<evidence type="ECO:0000256" key="9">
    <source>
        <dbReference type="SAM" id="MobiDB-lite"/>
    </source>
</evidence>
<dbReference type="GO" id="GO:0098552">
    <property type="term" value="C:side of membrane"/>
    <property type="evidence" value="ECO:0007669"/>
    <property type="project" value="UniProtKB-KW"/>
</dbReference>
<dbReference type="PROSITE" id="PS51485">
    <property type="entry name" value="PHYTOCYANIN"/>
    <property type="match status" value="1"/>
</dbReference>
<evidence type="ECO:0000256" key="10">
    <source>
        <dbReference type="SAM" id="SignalP"/>
    </source>
</evidence>
<dbReference type="PANTHER" id="PTHR33021">
    <property type="entry name" value="BLUE COPPER PROTEIN"/>
    <property type="match status" value="1"/>
</dbReference>
<keyword evidence="3 10" id="KW-0732">Signal</keyword>
<dbReference type="EMBL" id="JAMZMK010006495">
    <property type="protein sequence ID" value="KAI7748659.1"/>
    <property type="molecule type" value="Genomic_DNA"/>
</dbReference>
<dbReference type="AlphaFoldDB" id="A0AAD5GPN6"/>
<comment type="subcellular location">
    <subcellularLocation>
        <location evidence="1">Cell membrane</location>
        <topology evidence="1">Lipid-anchor</topology>
        <topology evidence="1">GPI-anchor</topology>
    </subcellularLocation>
</comment>
<feature type="domain" description="Phytocyanin" evidence="11">
    <location>
        <begin position="26"/>
        <end position="128"/>
    </location>
</feature>
<evidence type="ECO:0000256" key="3">
    <source>
        <dbReference type="ARBA" id="ARBA00022729"/>
    </source>
</evidence>
<evidence type="ECO:0000256" key="1">
    <source>
        <dbReference type="ARBA" id="ARBA00004609"/>
    </source>
</evidence>
<dbReference type="InterPro" id="IPR039391">
    <property type="entry name" value="Phytocyanin-like"/>
</dbReference>
<feature type="compositionally biased region" description="Polar residues" evidence="9">
    <location>
        <begin position="153"/>
        <end position="170"/>
    </location>
</feature>
<feature type="signal peptide" evidence="10">
    <location>
        <begin position="1"/>
        <end position="25"/>
    </location>
</feature>
<evidence type="ECO:0000259" key="11">
    <source>
        <dbReference type="PROSITE" id="PS51485"/>
    </source>
</evidence>
<dbReference type="PANTHER" id="PTHR33021:SF234">
    <property type="entry name" value="EARLY NODULIN-LIKE PROTEIN 7"/>
    <property type="match status" value="1"/>
</dbReference>
<evidence type="ECO:0000256" key="7">
    <source>
        <dbReference type="ARBA" id="ARBA00023288"/>
    </source>
</evidence>
<protein>
    <recommendedName>
        <fullName evidence="11">Phytocyanin domain-containing protein</fullName>
    </recommendedName>
</protein>
<evidence type="ECO:0000313" key="12">
    <source>
        <dbReference type="EMBL" id="KAI7748659.1"/>
    </source>
</evidence>
<keyword evidence="13" id="KW-1185">Reference proteome</keyword>
<keyword evidence="7" id="KW-0449">Lipoprotein</keyword>
<sequence>MSSISILLLFFFLTTITVVITTVSATEFKVGGAVGWRIPATNEPELYDVWASRRLFHVGDSLRFRYKNDSVAVVEKYGYYHCDSSNPISFFNDGDTVINLDDVGTMYFISGDADLCKQGVKMMVEVTSPVPVRLFPPAVSAPPENAYSDMAPSPSQVMSFGSSPETSPGPASSDSVSSVSVTSVVLVLLGLGFSVVNL</sequence>
<evidence type="ECO:0000256" key="4">
    <source>
        <dbReference type="ARBA" id="ARBA00023136"/>
    </source>
</evidence>
<dbReference type="FunFam" id="2.60.40.420:FF:000010">
    <property type="entry name" value="Early nodulin-like protein 1"/>
    <property type="match status" value="1"/>
</dbReference>
<dbReference type="GO" id="GO:0005886">
    <property type="term" value="C:plasma membrane"/>
    <property type="evidence" value="ECO:0007669"/>
    <property type="project" value="UniProtKB-SubCell"/>
</dbReference>
<dbReference type="GO" id="GO:0009055">
    <property type="term" value="F:electron transfer activity"/>
    <property type="evidence" value="ECO:0007669"/>
    <property type="project" value="InterPro"/>
</dbReference>